<dbReference type="SMART" id="SM00558">
    <property type="entry name" value="JmjC"/>
    <property type="match status" value="1"/>
</dbReference>
<dbReference type="ExpressionAtlas" id="A0A1D6PJX0">
    <property type="expression patterns" value="baseline and differential"/>
</dbReference>
<dbReference type="GO" id="GO:0008168">
    <property type="term" value="F:methyltransferase activity"/>
    <property type="evidence" value="ECO:0007669"/>
    <property type="project" value="UniProtKB-KW"/>
</dbReference>
<feature type="compositionally biased region" description="Basic and acidic residues" evidence="1">
    <location>
        <begin position="206"/>
        <end position="218"/>
    </location>
</feature>
<dbReference type="PROSITE" id="PS51183">
    <property type="entry name" value="JMJN"/>
    <property type="match status" value="1"/>
</dbReference>
<protein>
    <submittedName>
        <fullName evidence="2">Putative lysine-specific demethylase ELF6</fullName>
    </submittedName>
</protein>
<gene>
    <name evidence="2" type="ORF">ZEAMMB73_Zm00001d048404</name>
</gene>
<feature type="compositionally biased region" description="Polar residues" evidence="1">
    <location>
        <begin position="523"/>
        <end position="537"/>
    </location>
</feature>
<dbReference type="AlphaFoldDB" id="A0A1D6PJX0"/>
<dbReference type="SUPFAM" id="SSF51197">
    <property type="entry name" value="Clavaminate synthase-like"/>
    <property type="match status" value="1"/>
</dbReference>
<dbReference type="EMBL" id="CM000785">
    <property type="protein sequence ID" value="AQL09589.1"/>
    <property type="molecule type" value="Genomic_DNA"/>
</dbReference>
<dbReference type="Pfam" id="PF02373">
    <property type="entry name" value="JmjC"/>
    <property type="match status" value="1"/>
</dbReference>
<feature type="compositionally biased region" description="Basic and acidic residues" evidence="1">
    <location>
        <begin position="488"/>
        <end position="510"/>
    </location>
</feature>
<feature type="region of interest" description="Disordered" evidence="1">
    <location>
        <begin position="82"/>
        <end position="101"/>
    </location>
</feature>
<keyword evidence="2" id="KW-0808">Transferase</keyword>
<dbReference type="InterPro" id="IPR003349">
    <property type="entry name" value="JmjN"/>
</dbReference>
<dbReference type="Pfam" id="PF02375">
    <property type="entry name" value="JmjN"/>
    <property type="match status" value="1"/>
</dbReference>
<dbReference type="PROSITE" id="PS51184">
    <property type="entry name" value="JMJC"/>
    <property type="match status" value="1"/>
</dbReference>
<evidence type="ECO:0000313" key="2">
    <source>
        <dbReference type="EMBL" id="AQL09589.1"/>
    </source>
</evidence>
<reference evidence="2" key="1">
    <citation type="submission" date="2015-12" db="EMBL/GenBank/DDBJ databases">
        <title>Update maize B73 reference genome by single molecule sequencing technologies.</title>
        <authorList>
            <consortium name="Maize Genome Sequencing Project"/>
            <person name="Ware D."/>
        </authorList>
    </citation>
    <scope>NUCLEOTIDE SEQUENCE</scope>
    <source>
        <tissue evidence="2">Seedling</tissue>
    </source>
</reference>
<dbReference type="PANTHER" id="PTHR10694">
    <property type="entry name" value="LYSINE-SPECIFIC DEMETHYLASE"/>
    <property type="match status" value="1"/>
</dbReference>
<keyword evidence="2" id="KW-0489">Methyltransferase</keyword>
<dbReference type="FunFam" id="2.60.120.650:FF:000023">
    <property type="entry name" value="Probable lysine-specific demethylase ELF6"/>
    <property type="match status" value="1"/>
</dbReference>
<organism evidence="2">
    <name type="scientific">Zea mays</name>
    <name type="common">Maize</name>
    <dbReference type="NCBI Taxonomy" id="4577"/>
    <lineage>
        <taxon>Eukaryota</taxon>
        <taxon>Viridiplantae</taxon>
        <taxon>Streptophyta</taxon>
        <taxon>Embryophyta</taxon>
        <taxon>Tracheophyta</taxon>
        <taxon>Spermatophyta</taxon>
        <taxon>Magnoliopsida</taxon>
        <taxon>Liliopsida</taxon>
        <taxon>Poales</taxon>
        <taxon>Poaceae</taxon>
        <taxon>PACMAD clade</taxon>
        <taxon>Panicoideae</taxon>
        <taxon>Andropogonodae</taxon>
        <taxon>Andropogoneae</taxon>
        <taxon>Tripsacinae</taxon>
        <taxon>Zea</taxon>
    </lineage>
</organism>
<feature type="region of interest" description="Disordered" evidence="1">
    <location>
        <begin position="191"/>
        <end position="222"/>
    </location>
</feature>
<dbReference type="SMART" id="SM00545">
    <property type="entry name" value="JmjN"/>
    <property type="match status" value="1"/>
</dbReference>
<accession>A0A1D6PJX0</accession>
<dbReference type="Gene3D" id="2.60.120.650">
    <property type="entry name" value="Cupin"/>
    <property type="match status" value="1"/>
</dbReference>
<feature type="region of interest" description="Disordered" evidence="1">
    <location>
        <begin position="478"/>
        <end position="548"/>
    </location>
</feature>
<feature type="compositionally biased region" description="Low complexity" evidence="1">
    <location>
        <begin position="85"/>
        <end position="101"/>
    </location>
</feature>
<sequence length="770" mass="84549">MSPPPAVATGGSGEPTVPAWLRGLPRAPEYRPTESEFADPIAFLSRVEREAAAYGICKVIPPYPRPSRRFVFAHLNRSLVSSSEAANPTTASGSSATAPSLPESAAVFTTRHQELGTPRRGRPPPQVLKQVWQSGERYTLDQFEAKSRAFSKIHLAGLREPTPLEVESLFWKASADRPIYIEYANDVPGSGFAAPKQSQRHKKRRRESDQVEEGEKGSGWRLSGSPWNLQAIARAPGSLTRFMPDDVPGVTSPMVYIGMLFSWFAWHVEDHELHSLNFLHTGAPKTWYAVPGDRASELEEVIRVHGYGGNPDRLASLAVLGEKTTLMSPDVLVARGVPCCRLVQYPGEFVVTFPRAYHIGFSHGFNCGEAANFATPQWLKFAKEAAVRRAVMNYLPMLSHQQLLYLLAVSFITRTPNVLSGIRSRLRDRKKEERELLVKQEFLQDMISENKLLCSFLEKKSIRHVVLWEPDLLPSSTALHSCSSGSKAPEKKSEDGCRIESSERGTKDNSSDGSAHMIGAQTKFMSGNSKSSGTASASMDEVNADTDDEDDLPFDLSIDSGSLTCVACGILGYPFMAILQPSREVLEGISLAHTSRYKMSSEKDNCSNTIPCCPTDSKFGCSFVPSRPSWPAEQQCLATPLGQANISHQNVNSHKDVCLRENEPNGPVPQCNNISHSCRSENTLHSCSDRGKSENKISEDSLGPEVGEQTGKYVINAQAAESSDGTINWNTYCTFARPRIFCLQHALEIEKLLEGKGGVHGLIICHSGSL</sequence>
<dbReference type="PANTHER" id="PTHR10694:SF45">
    <property type="entry name" value="LYSINE-SPECIFIC DEMETHYLASE ELF6"/>
    <property type="match status" value="1"/>
</dbReference>
<proteinExistence type="predicted"/>
<name>A0A1D6PJX0_MAIZE</name>
<evidence type="ECO:0000256" key="1">
    <source>
        <dbReference type="SAM" id="MobiDB-lite"/>
    </source>
</evidence>
<dbReference type="InterPro" id="IPR003347">
    <property type="entry name" value="JmjC_dom"/>
</dbReference>
<dbReference type="GO" id="GO:0032259">
    <property type="term" value="P:methylation"/>
    <property type="evidence" value="ECO:0007669"/>
    <property type="project" value="UniProtKB-KW"/>
</dbReference>
<dbReference type="GO" id="GO:0010468">
    <property type="term" value="P:regulation of gene expression"/>
    <property type="evidence" value="ECO:0007669"/>
    <property type="project" value="UniProtKB-ARBA"/>
</dbReference>